<dbReference type="AlphaFoldDB" id="A0A3D5J3Y9"/>
<keyword evidence="2" id="KW-1003">Cell membrane</keyword>
<comment type="subcellular location">
    <subcellularLocation>
        <location evidence="1">Cell membrane</location>
        <topology evidence="1">Multi-pass membrane protein</topology>
    </subcellularLocation>
</comment>
<dbReference type="EMBL" id="DPMF01000400">
    <property type="protein sequence ID" value="HCV82821.1"/>
    <property type="molecule type" value="Genomic_DNA"/>
</dbReference>
<evidence type="ECO:0000256" key="6">
    <source>
        <dbReference type="SAM" id="Phobius"/>
    </source>
</evidence>
<keyword evidence="4 6" id="KW-1133">Transmembrane helix</keyword>
<protein>
    <recommendedName>
        <fullName evidence="7">Cardiolipin synthase N-terminal domain-containing protein</fullName>
    </recommendedName>
</protein>
<dbReference type="OMA" id="WIFCLID"/>
<comment type="caution">
    <text evidence="8">The sequence shown here is derived from an EMBL/GenBank/DDBJ whole genome shotgun (WGS) entry which is preliminary data.</text>
</comment>
<accession>A0A3D5J3Y9</accession>
<feature type="domain" description="Cardiolipin synthase N-terminal" evidence="7">
    <location>
        <begin position="28"/>
        <end position="67"/>
    </location>
</feature>
<evidence type="ECO:0000313" key="9">
    <source>
        <dbReference type="Proteomes" id="UP000264330"/>
    </source>
</evidence>
<reference evidence="8 9" key="1">
    <citation type="journal article" date="2018" name="Nat. Biotechnol.">
        <title>A standardized bacterial taxonomy based on genome phylogeny substantially revises the tree of life.</title>
        <authorList>
            <person name="Parks D.H."/>
            <person name="Chuvochina M."/>
            <person name="Waite D.W."/>
            <person name="Rinke C."/>
            <person name="Skarshewski A."/>
            <person name="Chaumeil P.A."/>
            <person name="Hugenholtz P."/>
        </authorList>
    </citation>
    <scope>NUCLEOTIDE SEQUENCE [LARGE SCALE GENOMIC DNA]</scope>
    <source>
        <strain evidence="8">UBA9359</strain>
    </source>
</reference>
<evidence type="ECO:0000256" key="4">
    <source>
        <dbReference type="ARBA" id="ARBA00022989"/>
    </source>
</evidence>
<name>A0A3D5J3Y9_9FLAO</name>
<keyword evidence="5 6" id="KW-0472">Membrane</keyword>
<dbReference type="Proteomes" id="UP000264330">
    <property type="component" value="Unassembled WGS sequence"/>
</dbReference>
<sequence>MLYQILAIGAPQIIIVLIVFLFGLLFPLLAIIDIVKNDFEGNNKIVWLLIVIFFSFFGTILYFIMGRKQKLN</sequence>
<evidence type="ECO:0000313" key="8">
    <source>
        <dbReference type="EMBL" id="HCV82821.1"/>
    </source>
</evidence>
<dbReference type="Pfam" id="PF13396">
    <property type="entry name" value="PLDc_N"/>
    <property type="match status" value="1"/>
</dbReference>
<feature type="transmembrane region" description="Helical" evidence="6">
    <location>
        <begin position="44"/>
        <end position="64"/>
    </location>
</feature>
<gene>
    <name evidence="8" type="ORF">DGQ38_17420</name>
</gene>
<proteinExistence type="predicted"/>
<evidence type="ECO:0000256" key="2">
    <source>
        <dbReference type="ARBA" id="ARBA00022475"/>
    </source>
</evidence>
<evidence type="ECO:0000259" key="7">
    <source>
        <dbReference type="Pfam" id="PF13396"/>
    </source>
</evidence>
<evidence type="ECO:0000256" key="1">
    <source>
        <dbReference type="ARBA" id="ARBA00004651"/>
    </source>
</evidence>
<feature type="transmembrane region" description="Helical" evidence="6">
    <location>
        <begin position="12"/>
        <end position="32"/>
    </location>
</feature>
<dbReference type="GO" id="GO:0005886">
    <property type="term" value="C:plasma membrane"/>
    <property type="evidence" value="ECO:0007669"/>
    <property type="project" value="UniProtKB-SubCell"/>
</dbReference>
<dbReference type="InterPro" id="IPR027379">
    <property type="entry name" value="CLS_N"/>
</dbReference>
<keyword evidence="3 6" id="KW-0812">Transmembrane</keyword>
<evidence type="ECO:0000256" key="5">
    <source>
        <dbReference type="ARBA" id="ARBA00023136"/>
    </source>
</evidence>
<evidence type="ECO:0000256" key="3">
    <source>
        <dbReference type="ARBA" id="ARBA00022692"/>
    </source>
</evidence>
<dbReference type="RefSeq" id="WP_013072474.1">
    <property type="nucleotide sequence ID" value="NZ_CAJXAW010000028.1"/>
</dbReference>
<organism evidence="8 9">
    <name type="scientific">Zunongwangia profunda</name>
    <dbReference type="NCBI Taxonomy" id="398743"/>
    <lineage>
        <taxon>Bacteria</taxon>
        <taxon>Pseudomonadati</taxon>
        <taxon>Bacteroidota</taxon>
        <taxon>Flavobacteriia</taxon>
        <taxon>Flavobacteriales</taxon>
        <taxon>Flavobacteriaceae</taxon>
        <taxon>Zunongwangia</taxon>
    </lineage>
</organism>